<reference evidence="3 4" key="1">
    <citation type="submission" date="2020-10" db="EMBL/GenBank/DDBJ databases">
        <title>Pygocentrus nattereri (red-bellied piranha) genome, fPygNat1, primary haplotype.</title>
        <authorList>
            <person name="Myers G."/>
            <person name="Meyer A."/>
            <person name="Karagic N."/>
            <person name="Pippel M."/>
            <person name="Winkler S."/>
            <person name="Tracey A."/>
            <person name="Wood J."/>
            <person name="Formenti G."/>
            <person name="Howe K."/>
            <person name="Fedrigo O."/>
            <person name="Jarvis E.D."/>
        </authorList>
    </citation>
    <scope>NUCLEOTIDE SEQUENCE [LARGE SCALE GENOMIC DNA]</scope>
</reference>
<dbReference type="Proteomes" id="UP001501920">
    <property type="component" value="Chromosome 2"/>
</dbReference>
<dbReference type="InterPro" id="IPR012317">
    <property type="entry name" value="Poly(ADP-ribose)pol_cat_dom"/>
</dbReference>
<organism evidence="3 4">
    <name type="scientific">Pygocentrus nattereri</name>
    <name type="common">Red-bellied piranha</name>
    <dbReference type="NCBI Taxonomy" id="42514"/>
    <lineage>
        <taxon>Eukaryota</taxon>
        <taxon>Metazoa</taxon>
        <taxon>Chordata</taxon>
        <taxon>Craniata</taxon>
        <taxon>Vertebrata</taxon>
        <taxon>Euteleostomi</taxon>
        <taxon>Actinopterygii</taxon>
        <taxon>Neopterygii</taxon>
        <taxon>Teleostei</taxon>
        <taxon>Ostariophysi</taxon>
        <taxon>Characiformes</taxon>
        <taxon>Characoidei</taxon>
        <taxon>Pygocentrus</taxon>
    </lineage>
</organism>
<dbReference type="GO" id="GO:0005737">
    <property type="term" value="C:cytoplasm"/>
    <property type="evidence" value="ECO:0007669"/>
    <property type="project" value="TreeGrafter"/>
</dbReference>
<evidence type="ECO:0000313" key="4">
    <source>
        <dbReference type="Proteomes" id="UP001501920"/>
    </source>
</evidence>
<reference evidence="3" key="2">
    <citation type="submission" date="2025-08" db="UniProtKB">
        <authorList>
            <consortium name="Ensembl"/>
        </authorList>
    </citation>
    <scope>IDENTIFICATION</scope>
</reference>
<dbReference type="GeneTree" id="ENSGT00940000163496"/>
<dbReference type="Ensembl" id="ENSPNAT00000030106.2">
    <property type="protein sequence ID" value="ENSPNAP00000036096.2"/>
    <property type="gene ID" value="ENSPNAG00000026625.2"/>
</dbReference>
<dbReference type="Gene3D" id="3.90.175.10">
    <property type="entry name" value="Diphtheria Toxin, domain 1"/>
    <property type="match status" value="2"/>
</dbReference>
<dbReference type="SUPFAM" id="SSF56399">
    <property type="entry name" value="ADP-ribosylation"/>
    <property type="match status" value="2"/>
</dbReference>
<keyword evidence="4" id="KW-1185">Reference proteome</keyword>
<dbReference type="PANTHER" id="PTHR36542">
    <property type="entry name" value="GIG2-LIKE PROTEIN DRED-RELATED"/>
    <property type="match status" value="1"/>
</dbReference>
<dbReference type="GO" id="GO:0003950">
    <property type="term" value="F:NAD+ poly-ADP-ribosyltransferase activity"/>
    <property type="evidence" value="ECO:0007669"/>
    <property type="project" value="InterPro"/>
</dbReference>
<feature type="domain" description="PARP catalytic" evidence="2">
    <location>
        <begin position="19"/>
        <end position="98"/>
    </location>
</feature>
<dbReference type="Pfam" id="PF00644">
    <property type="entry name" value="PARP"/>
    <property type="match status" value="1"/>
</dbReference>
<evidence type="ECO:0000256" key="1">
    <source>
        <dbReference type="ARBA" id="ARBA00024347"/>
    </source>
</evidence>
<evidence type="ECO:0000313" key="3">
    <source>
        <dbReference type="Ensembl" id="ENSPNAP00000036096.2"/>
    </source>
</evidence>
<proteinExistence type="inferred from homology"/>
<sequence>HYTDLSVYSGFSRHYPGHRYFTMYHGTTMDKAMKILNEGFIPSADGMLGRGVYLSRSFEKASRYPVYRQAGEQLAVLKLSVRVGKVKRIDYQGHPMQKTWHDHGYDTAWVPANCGMVPSGLEEDCVYEPWRIKVQNFHIGLTPCPVYPGHRVYTMYHGTTLSAALQIKRYGFRRSTGGMLGAGVYVSRSFHKASHYPLYKQPGQRLAVLKLSVSVGKVKKINRQGHPLQKTWHLSGYDTAWVPPNCGMVPSGLEEDCVWEPRRIRVLEVIPR</sequence>
<dbReference type="OMA" id="GRKSYIM"/>
<comment type="similarity">
    <text evidence="1">Belongs to the ARTD/PARP family.</text>
</comment>
<evidence type="ECO:0000259" key="2">
    <source>
        <dbReference type="Pfam" id="PF00644"/>
    </source>
</evidence>
<accession>A0A3B4ELN6</accession>
<reference evidence="3" key="3">
    <citation type="submission" date="2025-09" db="UniProtKB">
        <authorList>
            <consortium name="Ensembl"/>
        </authorList>
    </citation>
    <scope>IDENTIFICATION</scope>
</reference>
<protein>
    <recommendedName>
        <fullName evidence="2">PARP catalytic domain-containing protein</fullName>
    </recommendedName>
</protein>
<dbReference type="PANTHER" id="PTHR36542:SF2">
    <property type="entry name" value="GIG2-LIKE PROTEIN DRED-RELATED"/>
    <property type="match status" value="1"/>
</dbReference>
<dbReference type="AlphaFoldDB" id="A0A3B4ELN6"/>
<name>A0A3B4ELN6_PYGNA</name>